<evidence type="ECO:0000313" key="3">
    <source>
        <dbReference type="EnsemblPlants" id="Pp3c7_23710V3.1"/>
    </source>
</evidence>
<evidence type="ECO:0000256" key="1">
    <source>
        <dbReference type="SAM" id="MobiDB-lite"/>
    </source>
</evidence>
<reference evidence="2 4" key="1">
    <citation type="journal article" date="2008" name="Science">
        <title>The Physcomitrella genome reveals evolutionary insights into the conquest of land by plants.</title>
        <authorList>
            <person name="Rensing S."/>
            <person name="Lang D."/>
            <person name="Zimmer A."/>
            <person name="Terry A."/>
            <person name="Salamov A."/>
            <person name="Shapiro H."/>
            <person name="Nishiyama T."/>
            <person name="Perroud P.-F."/>
            <person name="Lindquist E."/>
            <person name="Kamisugi Y."/>
            <person name="Tanahashi T."/>
            <person name="Sakakibara K."/>
            <person name="Fujita T."/>
            <person name="Oishi K."/>
            <person name="Shin-I T."/>
            <person name="Kuroki Y."/>
            <person name="Toyoda A."/>
            <person name="Suzuki Y."/>
            <person name="Hashimoto A."/>
            <person name="Yamaguchi K."/>
            <person name="Sugano A."/>
            <person name="Kohara Y."/>
            <person name="Fujiyama A."/>
            <person name="Anterola A."/>
            <person name="Aoki S."/>
            <person name="Ashton N."/>
            <person name="Barbazuk W.B."/>
            <person name="Barker E."/>
            <person name="Bennetzen J."/>
            <person name="Bezanilla M."/>
            <person name="Blankenship R."/>
            <person name="Cho S.H."/>
            <person name="Dutcher S."/>
            <person name="Estelle M."/>
            <person name="Fawcett J.A."/>
            <person name="Gundlach H."/>
            <person name="Hanada K."/>
            <person name="Heyl A."/>
            <person name="Hicks K.A."/>
            <person name="Hugh J."/>
            <person name="Lohr M."/>
            <person name="Mayer K."/>
            <person name="Melkozernov A."/>
            <person name="Murata T."/>
            <person name="Nelson D."/>
            <person name="Pils B."/>
            <person name="Prigge M."/>
            <person name="Reiss B."/>
            <person name="Renner T."/>
            <person name="Rombauts S."/>
            <person name="Rushton P."/>
            <person name="Sanderfoot A."/>
            <person name="Schween G."/>
            <person name="Shiu S.-H."/>
            <person name="Stueber K."/>
            <person name="Theodoulou F.L."/>
            <person name="Tu H."/>
            <person name="Van de Peer Y."/>
            <person name="Verrier P.J."/>
            <person name="Waters E."/>
            <person name="Wood A."/>
            <person name="Yang L."/>
            <person name="Cove D."/>
            <person name="Cuming A."/>
            <person name="Hasebe M."/>
            <person name="Lucas S."/>
            <person name="Mishler D.B."/>
            <person name="Reski R."/>
            <person name="Grigoriev I."/>
            <person name="Quatrano R.S."/>
            <person name="Boore J.L."/>
        </authorList>
    </citation>
    <scope>NUCLEOTIDE SEQUENCE [LARGE SCALE GENOMIC DNA]</scope>
    <source>
        <strain evidence="3 4">cv. Gransden 2004</strain>
    </source>
</reference>
<name>A0A2K1KCT0_PHYPA</name>
<dbReference type="GO" id="GO:0051783">
    <property type="term" value="P:regulation of nuclear division"/>
    <property type="evidence" value="ECO:0007669"/>
    <property type="project" value="InterPro"/>
</dbReference>
<dbReference type="Gramene" id="Pp3c7_23710V3.2">
    <property type="protein sequence ID" value="Pp3c7_23710V3.2"/>
    <property type="gene ID" value="Pp3c7_23710"/>
</dbReference>
<feature type="region of interest" description="Disordered" evidence="1">
    <location>
        <begin position="149"/>
        <end position="188"/>
    </location>
</feature>
<dbReference type="InterPro" id="IPR034590">
    <property type="entry name" value="POLYCHOME/GIG1"/>
</dbReference>
<accession>A0A2K1KCT0</accession>
<dbReference type="RefSeq" id="XP_024381581.1">
    <property type="nucleotide sequence ID" value="XM_024525813.2"/>
</dbReference>
<dbReference type="Proteomes" id="UP000006727">
    <property type="component" value="Chromosome 7"/>
</dbReference>
<gene>
    <name evidence="3" type="primary">LOC112285185</name>
    <name evidence="2" type="ORF">PHYPA_010769</name>
</gene>
<feature type="compositionally biased region" description="Basic and acidic residues" evidence="1">
    <location>
        <begin position="149"/>
        <end position="159"/>
    </location>
</feature>
<proteinExistence type="predicted"/>
<evidence type="ECO:0000313" key="4">
    <source>
        <dbReference type="Proteomes" id="UP000006727"/>
    </source>
</evidence>
<dbReference type="Gramene" id="Pp3c7_23710V3.3">
    <property type="protein sequence ID" value="Pp3c7_23710V3.3"/>
    <property type="gene ID" value="Pp3c7_23710"/>
</dbReference>
<reference evidence="3" key="3">
    <citation type="submission" date="2020-12" db="UniProtKB">
        <authorList>
            <consortium name="EnsemblPlants"/>
        </authorList>
    </citation>
    <scope>IDENTIFICATION</scope>
</reference>
<protein>
    <submittedName>
        <fullName evidence="2 3">Uncharacterized protein</fullName>
    </submittedName>
</protein>
<dbReference type="EnsemblPlants" id="Pp3c7_23710V3.1">
    <property type="protein sequence ID" value="Pp3c7_23710V3.1"/>
    <property type="gene ID" value="Pp3c7_23710"/>
</dbReference>
<organism evidence="2">
    <name type="scientific">Physcomitrium patens</name>
    <name type="common">Spreading-leaved earth moss</name>
    <name type="synonym">Physcomitrella patens</name>
    <dbReference type="NCBI Taxonomy" id="3218"/>
    <lineage>
        <taxon>Eukaryota</taxon>
        <taxon>Viridiplantae</taxon>
        <taxon>Streptophyta</taxon>
        <taxon>Embryophyta</taxon>
        <taxon>Bryophyta</taxon>
        <taxon>Bryophytina</taxon>
        <taxon>Bryopsida</taxon>
        <taxon>Funariidae</taxon>
        <taxon>Funariales</taxon>
        <taxon>Funariaceae</taxon>
        <taxon>Physcomitrium</taxon>
    </lineage>
</organism>
<reference evidence="2 4" key="2">
    <citation type="journal article" date="2018" name="Plant J.">
        <title>The Physcomitrella patens chromosome-scale assembly reveals moss genome structure and evolution.</title>
        <authorList>
            <person name="Lang D."/>
            <person name="Ullrich K.K."/>
            <person name="Murat F."/>
            <person name="Fuchs J."/>
            <person name="Jenkins J."/>
            <person name="Haas F.B."/>
            <person name="Piednoel M."/>
            <person name="Gundlach H."/>
            <person name="Van Bel M."/>
            <person name="Meyberg R."/>
            <person name="Vives C."/>
            <person name="Morata J."/>
            <person name="Symeonidi A."/>
            <person name="Hiss M."/>
            <person name="Muchero W."/>
            <person name="Kamisugi Y."/>
            <person name="Saleh O."/>
            <person name="Blanc G."/>
            <person name="Decker E.L."/>
            <person name="van Gessel N."/>
            <person name="Grimwood J."/>
            <person name="Hayes R.D."/>
            <person name="Graham S.W."/>
            <person name="Gunter L.E."/>
            <person name="McDaniel S.F."/>
            <person name="Hoernstein S.N.W."/>
            <person name="Larsson A."/>
            <person name="Li F.W."/>
            <person name="Perroud P.F."/>
            <person name="Phillips J."/>
            <person name="Ranjan P."/>
            <person name="Rokshar D.S."/>
            <person name="Rothfels C.J."/>
            <person name="Schneider L."/>
            <person name="Shu S."/>
            <person name="Stevenson D.W."/>
            <person name="Thummler F."/>
            <person name="Tillich M."/>
            <person name="Villarreal Aguilar J.C."/>
            <person name="Widiez T."/>
            <person name="Wong G.K."/>
            <person name="Wymore A."/>
            <person name="Zhang Y."/>
            <person name="Zimmer A.D."/>
            <person name="Quatrano R.S."/>
            <person name="Mayer K.F.X."/>
            <person name="Goodstein D."/>
            <person name="Casacuberta J.M."/>
            <person name="Vandepoele K."/>
            <person name="Reski R."/>
            <person name="Cuming A.C."/>
            <person name="Tuskan G.A."/>
            <person name="Maumus F."/>
            <person name="Salse J."/>
            <person name="Schmutz J."/>
            <person name="Rensing S.A."/>
        </authorList>
    </citation>
    <scope>NUCLEOTIDE SEQUENCE [LARGE SCALE GENOMIC DNA]</scope>
    <source>
        <strain evidence="3 4">cv. Gransden 2004</strain>
    </source>
</reference>
<dbReference type="EnsemblPlants" id="Pp3c7_23710V3.2">
    <property type="protein sequence ID" value="Pp3c7_23710V3.2"/>
    <property type="gene ID" value="Pp3c7_23710"/>
</dbReference>
<sequence>MKRSQLEEENCGHWEYDVPCDVASSDGVGTVDPDLVATNFGMTMRRLRFTRALTREYSGKSLSLEELSSRVRENHSTSQRVMMALDAVGPTEGVVVRRLPVLHFGSSMVSDERDGCETIITPGVLDATEYPMLEVCGRNSAGTVPISHGLEEERNRDVSSDATRPVGSNAEVDVANERHDQDELGKENCDPLGQWNILESRSPLPAWFPRRPLQDITNVLASELDNELPQPKKKRNKKITSGVPPQLELRCEIPAKNAMSLWQPKALSCVASKKCSNLRKNFR</sequence>
<dbReference type="EnsemblPlants" id="Pp3c7_23710V3.3">
    <property type="protein sequence ID" value="Pp3c7_23710V3.3"/>
    <property type="gene ID" value="Pp3c7_23710"/>
</dbReference>
<dbReference type="GeneID" id="112285185"/>
<dbReference type="AlphaFoldDB" id="A0A2K1KCT0"/>
<dbReference type="PANTHER" id="PTHR35119">
    <property type="entry name" value="PROTEIN POLYCHOME"/>
    <property type="match status" value="1"/>
</dbReference>
<dbReference type="OrthoDB" id="1916775at2759"/>
<dbReference type="PaxDb" id="3218-PP1S2_27V6.1"/>
<dbReference type="Gramene" id="Pp3c7_23710V3.1">
    <property type="protein sequence ID" value="Pp3c7_23710V3.1"/>
    <property type="gene ID" value="Pp3c7_23710"/>
</dbReference>
<dbReference type="EMBL" id="ABEU02000007">
    <property type="protein sequence ID" value="PNR51582.1"/>
    <property type="molecule type" value="Genomic_DNA"/>
</dbReference>
<dbReference type="PANTHER" id="PTHR35119:SF1">
    <property type="entry name" value="PROTEIN POLYCHOME"/>
    <property type="match status" value="1"/>
</dbReference>
<evidence type="ECO:0000313" key="2">
    <source>
        <dbReference type="EMBL" id="PNR51582.1"/>
    </source>
</evidence>
<dbReference type="GO" id="GO:0005634">
    <property type="term" value="C:nucleus"/>
    <property type="evidence" value="ECO:0007669"/>
    <property type="project" value="InterPro"/>
</dbReference>
<feature type="compositionally biased region" description="Basic and acidic residues" evidence="1">
    <location>
        <begin position="175"/>
        <end position="188"/>
    </location>
</feature>
<keyword evidence="4" id="KW-1185">Reference proteome</keyword>
<dbReference type="RefSeq" id="XP_073391652.1">
    <property type="nucleotide sequence ID" value="XM_073535551.1"/>
</dbReference>